<dbReference type="RefSeq" id="WP_254088044.1">
    <property type="nucleotide sequence ID" value="NZ_JAHESE010000088.1"/>
</dbReference>
<dbReference type="GO" id="GO:0004803">
    <property type="term" value="F:transposase activity"/>
    <property type="evidence" value="ECO:0007669"/>
    <property type="project" value="InterPro"/>
</dbReference>
<feature type="domain" description="Transposase IS4-like" evidence="5">
    <location>
        <begin position="7"/>
        <end position="196"/>
    </location>
</feature>
<dbReference type="Proteomes" id="UP001319080">
    <property type="component" value="Unassembled WGS sequence"/>
</dbReference>
<dbReference type="PANTHER" id="PTHR33258">
    <property type="entry name" value="TRANSPOSASE INSL FOR INSERTION SEQUENCE ELEMENT IS186A-RELATED"/>
    <property type="match status" value="1"/>
</dbReference>
<dbReference type="Pfam" id="PF01609">
    <property type="entry name" value="DDE_Tnp_1"/>
    <property type="match status" value="1"/>
</dbReference>
<evidence type="ECO:0000256" key="4">
    <source>
        <dbReference type="ARBA" id="ARBA00023172"/>
    </source>
</evidence>
<feature type="non-terminal residue" evidence="6">
    <location>
        <position position="1"/>
    </location>
</feature>
<evidence type="ECO:0000313" key="6">
    <source>
        <dbReference type="EMBL" id="MBT1712483.1"/>
    </source>
</evidence>
<comment type="similarity">
    <text evidence="1">Belongs to the transposase 11 family.</text>
</comment>
<evidence type="ECO:0000256" key="1">
    <source>
        <dbReference type="ARBA" id="ARBA00010075"/>
    </source>
</evidence>
<dbReference type="SUPFAM" id="SSF53098">
    <property type="entry name" value="Ribonuclease H-like"/>
    <property type="match status" value="1"/>
</dbReference>
<keyword evidence="4" id="KW-0233">DNA recombination</keyword>
<keyword evidence="2" id="KW-0815">Transposition</keyword>
<accession>A0AAP2GWG6</accession>
<keyword evidence="7" id="KW-1185">Reference proteome</keyword>
<keyword evidence="3" id="KW-0238">DNA-binding</keyword>
<reference evidence="6 7" key="1">
    <citation type="submission" date="2021-05" db="EMBL/GenBank/DDBJ databases">
        <title>A Polyphasic approach of four new species of the genus Ohtaekwangia: Ohtaekwangia histidinii sp. nov., Ohtaekwangia cretensis sp. nov., Ohtaekwangia indiensis sp. nov., Ohtaekwangia reichenbachii sp. nov. from diverse environment.</title>
        <authorList>
            <person name="Octaviana S."/>
        </authorList>
    </citation>
    <scope>NUCLEOTIDE SEQUENCE [LARGE SCALE GENOMIC DNA]</scope>
    <source>
        <strain evidence="6 7">PWU5</strain>
    </source>
</reference>
<dbReference type="GO" id="GO:0003677">
    <property type="term" value="F:DNA binding"/>
    <property type="evidence" value="ECO:0007669"/>
    <property type="project" value="UniProtKB-KW"/>
</dbReference>
<dbReference type="InterPro" id="IPR012337">
    <property type="entry name" value="RNaseH-like_sf"/>
</dbReference>
<comment type="caution">
    <text evidence="6">The sequence shown here is derived from an EMBL/GenBank/DDBJ whole genome shotgun (WGS) entry which is preliminary data.</text>
</comment>
<organism evidence="6 7">
    <name type="scientific">Dawidia cretensis</name>
    <dbReference type="NCBI Taxonomy" id="2782350"/>
    <lineage>
        <taxon>Bacteria</taxon>
        <taxon>Pseudomonadati</taxon>
        <taxon>Bacteroidota</taxon>
        <taxon>Cytophagia</taxon>
        <taxon>Cytophagales</taxon>
        <taxon>Chryseotaleaceae</taxon>
        <taxon>Dawidia</taxon>
    </lineage>
</organism>
<evidence type="ECO:0000256" key="3">
    <source>
        <dbReference type="ARBA" id="ARBA00023125"/>
    </source>
</evidence>
<protein>
    <submittedName>
        <fullName evidence="6">IS4 family transposase</fullName>
    </submittedName>
</protein>
<dbReference type="NCBIfam" id="NF033592">
    <property type="entry name" value="transpos_IS4_1"/>
    <property type="match status" value="1"/>
</dbReference>
<dbReference type="InterPro" id="IPR047952">
    <property type="entry name" value="Transpos_IS4"/>
</dbReference>
<proteinExistence type="inferred from homology"/>
<dbReference type="PANTHER" id="PTHR33258:SF1">
    <property type="entry name" value="TRANSPOSASE INSL FOR INSERTION SEQUENCE ELEMENT IS186A-RELATED"/>
    <property type="match status" value="1"/>
</dbReference>
<sequence>EYKAVARIQSIMDIKSMKFINLILGAFTENDQSASGSILSHVKKGDLVIRDLGYFSTLLFTKLIAAEVYFLSRLQYGTSLYDKQGNPLSLKKILRGGKLKDAWVLVGAKHTFSVRLVMIPLSEKQASERRRRARLDRDKRMNHSKTYYKWLGYSAHITTVDKAVWTAKDVVKAYRVRWQIEIIFKSWKTCFHLQEMIQEGGQNEHRVKVSIYLMLLFICLFMKEFMQDISMR</sequence>
<dbReference type="EMBL" id="JAHESE010000088">
    <property type="protein sequence ID" value="MBT1712483.1"/>
    <property type="molecule type" value="Genomic_DNA"/>
</dbReference>
<gene>
    <name evidence="6" type="ORF">KK062_29885</name>
</gene>
<evidence type="ECO:0000256" key="2">
    <source>
        <dbReference type="ARBA" id="ARBA00022578"/>
    </source>
</evidence>
<evidence type="ECO:0000259" key="5">
    <source>
        <dbReference type="Pfam" id="PF01609"/>
    </source>
</evidence>
<evidence type="ECO:0000313" key="7">
    <source>
        <dbReference type="Proteomes" id="UP001319080"/>
    </source>
</evidence>
<name>A0AAP2GWG6_9BACT</name>
<dbReference type="InterPro" id="IPR002559">
    <property type="entry name" value="Transposase_11"/>
</dbReference>
<dbReference type="AlphaFoldDB" id="A0AAP2GWG6"/>
<dbReference type="GO" id="GO:0006313">
    <property type="term" value="P:DNA transposition"/>
    <property type="evidence" value="ECO:0007669"/>
    <property type="project" value="InterPro"/>
</dbReference>